<dbReference type="PATRIC" id="fig|1423725.3.peg.554"/>
<evidence type="ECO:0000313" key="2">
    <source>
        <dbReference type="Proteomes" id="UP000051015"/>
    </source>
</evidence>
<dbReference type="OrthoDB" id="10021148at2"/>
<dbReference type="Proteomes" id="UP000051015">
    <property type="component" value="Unassembled WGS sequence"/>
</dbReference>
<reference evidence="1 2" key="1">
    <citation type="journal article" date="2015" name="Genome Announc.">
        <title>Expanding the biotechnology potential of lactobacilli through comparative genomics of 213 strains and associated genera.</title>
        <authorList>
            <person name="Sun Z."/>
            <person name="Harris H.M."/>
            <person name="McCann A."/>
            <person name="Guo C."/>
            <person name="Argimon S."/>
            <person name="Zhang W."/>
            <person name="Yang X."/>
            <person name="Jeffery I.B."/>
            <person name="Cooney J.C."/>
            <person name="Kagawa T.F."/>
            <person name="Liu W."/>
            <person name="Song Y."/>
            <person name="Salvetti E."/>
            <person name="Wrobel A."/>
            <person name="Rasinkangas P."/>
            <person name="Parkhill J."/>
            <person name="Rea M.C."/>
            <person name="O'Sullivan O."/>
            <person name="Ritari J."/>
            <person name="Douillard F.P."/>
            <person name="Paul Ross R."/>
            <person name="Yang R."/>
            <person name="Briner A.E."/>
            <person name="Felis G.E."/>
            <person name="de Vos W.M."/>
            <person name="Barrangou R."/>
            <person name="Klaenhammer T.R."/>
            <person name="Caufield P.W."/>
            <person name="Cui Y."/>
            <person name="Zhang H."/>
            <person name="O'Toole P.W."/>
        </authorList>
    </citation>
    <scope>NUCLEOTIDE SEQUENCE [LARGE SCALE GENOMIC DNA]</scope>
    <source>
        <strain evidence="1 2">DSM 21051</strain>
    </source>
</reference>
<name>A0A0R2D0H4_9LACO</name>
<organism evidence="1 2">
    <name type="scientific">Liquorilactobacillus aquaticus DSM 21051</name>
    <dbReference type="NCBI Taxonomy" id="1423725"/>
    <lineage>
        <taxon>Bacteria</taxon>
        <taxon>Bacillati</taxon>
        <taxon>Bacillota</taxon>
        <taxon>Bacilli</taxon>
        <taxon>Lactobacillales</taxon>
        <taxon>Lactobacillaceae</taxon>
        <taxon>Liquorilactobacillus</taxon>
    </lineage>
</organism>
<protein>
    <submittedName>
        <fullName evidence="1">Uncharacterized protein</fullName>
    </submittedName>
</protein>
<dbReference type="AlphaFoldDB" id="A0A0R2D0H4"/>
<sequence length="379" mass="43811">MLVKDILDCIPKSYKPRKSTKKIDVRQYFRGSESINQTLESLKILCISETFVENTELSAKEVVSGKLQLKEEKIENRECIVAFMLITSYKKLFTSVNLIAEELSIDLTKDDESLKRAFYSVVHFAKNKLGTEIIEKNVLEDLLSKQHSSFKDKLSFIGEMNRAVCDDDFLLNSNGSIVKNRHFHESGKQLLVRLFALKRIFEAIDMYKTYSRNLYNPANRGYEWPKDFLGLKEFALYETGLVDEVSVNKEYTQRIRENSVKKISKKRAKLFANISGYNKEAVKAIIVEILFPKVVNDDKQVEDESTAIINLLMNENIPQKYKKNKKKKLEMITSLRGAMASTNNVLRSLQQEKEEIQKVINVFNVCKYIKTNGKIKESH</sequence>
<comment type="caution">
    <text evidence="1">The sequence shown here is derived from an EMBL/GenBank/DDBJ whole genome shotgun (WGS) entry which is preliminary data.</text>
</comment>
<proteinExistence type="predicted"/>
<dbReference type="RefSeq" id="WP_057875576.1">
    <property type="nucleotide sequence ID" value="NZ_AYZD01000011.1"/>
</dbReference>
<gene>
    <name evidence="1" type="ORF">FC19_GL000541</name>
</gene>
<evidence type="ECO:0000313" key="1">
    <source>
        <dbReference type="EMBL" id="KRM97010.1"/>
    </source>
</evidence>
<dbReference type="EMBL" id="AYZD01000011">
    <property type="protein sequence ID" value="KRM97010.1"/>
    <property type="molecule type" value="Genomic_DNA"/>
</dbReference>
<keyword evidence="2" id="KW-1185">Reference proteome</keyword>
<accession>A0A0R2D0H4</accession>